<dbReference type="AlphaFoldDB" id="A0A318QI07"/>
<comment type="caution">
    <text evidence="2">The sequence shown here is derived from an EMBL/GenBank/DDBJ whole genome shotgun (WGS) entry which is preliminary data.</text>
</comment>
<dbReference type="EMBL" id="NOXG01000016">
    <property type="protein sequence ID" value="PYD74999.1"/>
    <property type="molecule type" value="Genomic_DNA"/>
</dbReference>
<accession>A0A318QI07</accession>
<dbReference type="RefSeq" id="WP_110531253.1">
    <property type="nucleotide sequence ID" value="NZ_NOXG01000016.1"/>
</dbReference>
<gene>
    <name evidence="2" type="ORF">CFR71_11470</name>
</gene>
<dbReference type="Proteomes" id="UP000247609">
    <property type="component" value="Unassembled WGS sequence"/>
</dbReference>
<evidence type="ECO:0000313" key="3">
    <source>
        <dbReference type="Proteomes" id="UP000247609"/>
    </source>
</evidence>
<reference evidence="2 3" key="1">
    <citation type="submission" date="2017-07" db="EMBL/GenBank/DDBJ databases">
        <title>A draft genome sequence of Komagataeibacter sp. T5K1.</title>
        <authorList>
            <person name="Skraban J."/>
            <person name="Cleenwerck I."/>
            <person name="Vandamme P."/>
            <person name="Trcek J."/>
        </authorList>
    </citation>
    <scope>NUCLEOTIDE SEQUENCE [LARGE SCALE GENOMIC DNA]</scope>
    <source>
        <strain evidence="2 3">T5K1</strain>
    </source>
</reference>
<feature type="region of interest" description="Disordered" evidence="1">
    <location>
        <begin position="34"/>
        <end position="54"/>
    </location>
</feature>
<protein>
    <recommendedName>
        <fullName evidence="4">RNA methyltransferase</fullName>
    </recommendedName>
</protein>
<organism evidence="2 3">
    <name type="scientific">Novacetimonas pomaceti</name>
    <dbReference type="NCBI Taxonomy" id="2021998"/>
    <lineage>
        <taxon>Bacteria</taxon>
        <taxon>Pseudomonadati</taxon>
        <taxon>Pseudomonadota</taxon>
        <taxon>Alphaproteobacteria</taxon>
        <taxon>Acetobacterales</taxon>
        <taxon>Acetobacteraceae</taxon>
        <taxon>Novacetimonas</taxon>
    </lineage>
</organism>
<evidence type="ECO:0000256" key="1">
    <source>
        <dbReference type="SAM" id="MobiDB-lite"/>
    </source>
</evidence>
<evidence type="ECO:0000313" key="2">
    <source>
        <dbReference type="EMBL" id="PYD74999.1"/>
    </source>
</evidence>
<evidence type="ECO:0008006" key="4">
    <source>
        <dbReference type="Google" id="ProtNLM"/>
    </source>
</evidence>
<proteinExistence type="predicted"/>
<sequence>MATYQQVQDWIRARDGFAAKSCWIAHILSDHGKTRRQANNRIDPNQRKHPCPPEKRPVIEAALRHFKMI</sequence>
<name>A0A318QI07_9PROT</name>